<organism evidence="1">
    <name type="scientific">Cladocopium goreaui</name>
    <dbReference type="NCBI Taxonomy" id="2562237"/>
    <lineage>
        <taxon>Eukaryota</taxon>
        <taxon>Sar</taxon>
        <taxon>Alveolata</taxon>
        <taxon>Dinophyceae</taxon>
        <taxon>Suessiales</taxon>
        <taxon>Symbiodiniaceae</taxon>
        <taxon>Cladocopium</taxon>
    </lineage>
</organism>
<protein>
    <submittedName>
        <fullName evidence="1">Uncharacterized protein</fullName>
    </submittedName>
</protein>
<dbReference type="Proteomes" id="UP001152797">
    <property type="component" value="Unassembled WGS sequence"/>
</dbReference>
<sequence length="169" mass="19181">MKFKVTATAMMLYESLRVYAQKWGPSIMQSDDKEIAVYAARDRPVITESDLDSNYELLKEWANKEATVLRKMMTHLIVLTNRTEESRNEKIKVLKSIVTNFRIIKAEQENQQMLLDSDEEALAALEDEEPLVVDFDDEPIITHVHLAEGHAAGMQVKSEDAVVEGNAEA</sequence>
<reference evidence="1" key="1">
    <citation type="submission" date="2022-10" db="EMBL/GenBank/DDBJ databases">
        <authorList>
            <person name="Chen Y."/>
            <person name="Dougan E. K."/>
            <person name="Chan C."/>
            <person name="Rhodes N."/>
            <person name="Thang M."/>
        </authorList>
    </citation>
    <scope>NUCLEOTIDE SEQUENCE</scope>
</reference>
<dbReference type="EMBL" id="CAMXCT010001671">
    <property type="protein sequence ID" value="CAI3992123.1"/>
    <property type="molecule type" value="Genomic_DNA"/>
</dbReference>
<proteinExistence type="predicted"/>
<reference evidence="2" key="2">
    <citation type="submission" date="2024-04" db="EMBL/GenBank/DDBJ databases">
        <authorList>
            <person name="Chen Y."/>
            <person name="Shah S."/>
            <person name="Dougan E. K."/>
            <person name="Thang M."/>
            <person name="Chan C."/>
        </authorList>
    </citation>
    <scope>NUCLEOTIDE SEQUENCE [LARGE SCALE GENOMIC DNA]</scope>
</reference>
<evidence type="ECO:0000313" key="3">
    <source>
        <dbReference type="Proteomes" id="UP001152797"/>
    </source>
</evidence>
<dbReference type="EMBL" id="CAMXCT030001671">
    <property type="protein sequence ID" value="CAL4779435.1"/>
    <property type="molecule type" value="Genomic_DNA"/>
</dbReference>
<evidence type="ECO:0000313" key="1">
    <source>
        <dbReference type="EMBL" id="CAI3992123.1"/>
    </source>
</evidence>
<keyword evidence="3" id="KW-1185">Reference proteome</keyword>
<dbReference type="AlphaFoldDB" id="A0A9P1CK31"/>
<dbReference type="EMBL" id="CAMXCT020001671">
    <property type="protein sequence ID" value="CAL1145498.1"/>
    <property type="molecule type" value="Genomic_DNA"/>
</dbReference>
<name>A0A9P1CK31_9DINO</name>
<comment type="caution">
    <text evidence="1">The sequence shown here is derived from an EMBL/GenBank/DDBJ whole genome shotgun (WGS) entry which is preliminary data.</text>
</comment>
<evidence type="ECO:0000313" key="2">
    <source>
        <dbReference type="EMBL" id="CAL1145498.1"/>
    </source>
</evidence>
<gene>
    <name evidence="1" type="ORF">C1SCF055_LOCUS18976</name>
</gene>
<accession>A0A9P1CK31</accession>